<dbReference type="EMBL" id="CABFNP030000902">
    <property type="protein sequence ID" value="CAI6089023.1"/>
    <property type="molecule type" value="Genomic_DNA"/>
</dbReference>
<accession>A0AA35M216</accession>
<reference evidence="1" key="1">
    <citation type="submission" date="2023-01" db="EMBL/GenBank/DDBJ databases">
        <authorList>
            <person name="Piombo E."/>
        </authorList>
    </citation>
    <scope>NUCLEOTIDE SEQUENCE</scope>
</reference>
<protein>
    <submittedName>
        <fullName evidence="1">Uncharacterized protein</fullName>
    </submittedName>
</protein>
<proteinExistence type="predicted"/>
<gene>
    <name evidence="1" type="ORF">CCHLO57077_00013809</name>
</gene>
<feature type="non-terminal residue" evidence="1">
    <location>
        <position position="1"/>
    </location>
</feature>
<dbReference type="Proteomes" id="UP001160390">
    <property type="component" value="Unassembled WGS sequence"/>
</dbReference>
<name>A0AA35M216_9HYPO</name>
<evidence type="ECO:0000313" key="1">
    <source>
        <dbReference type="EMBL" id="CAI6089023.1"/>
    </source>
</evidence>
<sequence>TIFSNNLLASYQITEVNNNKARIKEEGEEEPGPVVVNNINKEEGEEELLLTNEVIIYNI</sequence>
<organism evidence="1 2">
    <name type="scientific">Clonostachys chloroleuca</name>
    <dbReference type="NCBI Taxonomy" id="1926264"/>
    <lineage>
        <taxon>Eukaryota</taxon>
        <taxon>Fungi</taxon>
        <taxon>Dikarya</taxon>
        <taxon>Ascomycota</taxon>
        <taxon>Pezizomycotina</taxon>
        <taxon>Sordariomycetes</taxon>
        <taxon>Hypocreomycetidae</taxon>
        <taxon>Hypocreales</taxon>
        <taxon>Bionectriaceae</taxon>
        <taxon>Clonostachys</taxon>
    </lineage>
</organism>
<dbReference type="AlphaFoldDB" id="A0AA35M216"/>
<comment type="caution">
    <text evidence="1">The sequence shown here is derived from an EMBL/GenBank/DDBJ whole genome shotgun (WGS) entry which is preliminary data.</text>
</comment>
<keyword evidence="2" id="KW-1185">Reference proteome</keyword>
<evidence type="ECO:0000313" key="2">
    <source>
        <dbReference type="Proteomes" id="UP001160390"/>
    </source>
</evidence>